<dbReference type="PANTHER" id="PTHR42991">
    <property type="entry name" value="ALDEHYDE DEHYDROGENASE"/>
    <property type="match status" value="1"/>
</dbReference>
<protein>
    <submittedName>
        <fullName evidence="4">Aldehyde dehydrogenase</fullName>
    </submittedName>
</protein>
<dbReference type="InterPro" id="IPR016163">
    <property type="entry name" value="Ald_DH_C"/>
</dbReference>
<evidence type="ECO:0000313" key="5">
    <source>
        <dbReference type="Proteomes" id="UP000092213"/>
    </source>
</evidence>
<comment type="similarity">
    <text evidence="1">Belongs to the aldehyde dehydrogenase family.</text>
</comment>
<reference evidence="4 5" key="1">
    <citation type="submission" date="2016-06" db="EMBL/GenBank/DDBJ databases">
        <title>Complete genome sequences of Bordetella bronchialis and Bordetella flabilis.</title>
        <authorList>
            <person name="LiPuma J.J."/>
            <person name="Spilker T."/>
        </authorList>
    </citation>
    <scope>NUCLEOTIDE SEQUENCE [LARGE SCALE GENOMIC DNA]</scope>
    <source>
        <strain evidence="4 5">AU17976</strain>
    </source>
</reference>
<dbReference type="PANTHER" id="PTHR42991:SF1">
    <property type="entry name" value="ALDEHYDE DEHYDROGENASE"/>
    <property type="match status" value="1"/>
</dbReference>
<dbReference type="Gene3D" id="3.40.605.10">
    <property type="entry name" value="Aldehyde Dehydrogenase, Chain A, domain 1"/>
    <property type="match status" value="1"/>
</dbReference>
<name>A0A193FT63_9BORD</name>
<dbReference type="RefSeq" id="WP_066668147.1">
    <property type="nucleotide sequence ID" value="NZ_CP016171.1"/>
</dbReference>
<dbReference type="InterPro" id="IPR016161">
    <property type="entry name" value="Ald_DH/histidinol_DH"/>
</dbReference>
<dbReference type="Gene3D" id="3.40.309.10">
    <property type="entry name" value="Aldehyde Dehydrogenase, Chain A, domain 2"/>
    <property type="match status" value="1"/>
</dbReference>
<dbReference type="InterPro" id="IPR015590">
    <property type="entry name" value="Aldehyde_DH_dom"/>
</dbReference>
<dbReference type="STRING" id="463025.BAU08_03450"/>
<dbReference type="Pfam" id="PF00171">
    <property type="entry name" value="Aldedh"/>
    <property type="match status" value="1"/>
</dbReference>
<evidence type="ECO:0000256" key="1">
    <source>
        <dbReference type="ARBA" id="ARBA00009986"/>
    </source>
</evidence>
<dbReference type="SUPFAM" id="SSF53720">
    <property type="entry name" value="ALDH-like"/>
    <property type="match status" value="1"/>
</dbReference>
<dbReference type="Proteomes" id="UP000092213">
    <property type="component" value="Chromosome"/>
</dbReference>
<proteinExistence type="inferred from homology"/>
<feature type="domain" description="Aldehyde dehydrogenase" evidence="3">
    <location>
        <begin position="27"/>
        <end position="476"/>
    </location>
</feature>
<dbReference type="InterPro" id="IPR051020">
    <property type="entry name" value="ALDH-related_metabolic_enz"/>
</dbReference>
<dbReference type="AlphaFoldDB" id="A0A193FT63"/>
<keyword evidence="2" id="KW-0560">Oxidoreductase</keyword>
<evidence type="ECO:0000313" key="4">
    <source>
        <dbReference type="EMBL" id="ANN70513.1"/>
    </source>
</evidence>
<dbReference type="EMBL" id="CP016171">
    <property type="protein sequence ID" value="ANN70513.1"/>
    <property type="molecule type" value="Genomic_DNA"/>
</dbReference>
<dbReference type="GO" id="GO:0008911">
    <property type="term" value="F:lactaldehyde dehydrogenase (NAD+) activity"/>
    <property type="evidence" value="ECO:0007669"/>
    <property type="project" value="TreeGrafter"/>
</dbReference>
<sequence length="482" mass="51423">MTATPLHIEGLPPTGALIDGRWLDGGRRFVVDDKFTGRPVAEVAAATRAQVAEAVRVTRAAADRGAPPPHDRAQVLRRAAELMASYRQRLVDVMVAEAGFTLADANGEIDRAMVTLSLSADEALRLVGDVIPFGASPGAHRRIGFTQRFPVGVVCAITPFNSPLNTVLHKVAPAYAAGNAVVLKPSAFTPLTGALLAQLLLEAGMPPAFLAMVQGEGDSVGSWLLEEQDIAFYTFTGSTRVGRIIQQAAGLRRTQMELGSIASTIVCADADLDRAIPKIANAGLRKAGQVCTSVQRLYVHRDIADEVGRRLADYAATLKAGDPRDPDTKVGPLISEQSAIRAESWLREAEQGGARLLCGGKRERSVITPAVVTHAPDGGRVWCQEAFAPLLALRPFDDFEEAMRDANSTPFGLSAGVFTQDIDRALRAAAVLRFGTVQINETSSARSDVMPFGGVKDSGFGKEGPAHAIREMTEERLVVFNP</sequence>
<organism evidence="4 5">
    <name type="scientific">Bordetella bronchialis</name>
    <dbReference type="NCBI Taxonomy" id="463025"/>
    <lineage>
        <taxon>Bacteria</taxon>
        <taxon>Pseudomonadati</taxon>
        <taxon>Pseudomonadota</taxon>
        <taxon>Betaproteobacteria</taxon>
        <taxon>Burkholderiales</taxon>
        <taxon>Alcaligenaceae</taxon>
        <taxon>Bordetella</taxon>
    </lineage>
</organism>
<evidence type="ECO:0000256" key="2">
    <source>
        <dbReference type="ARBA" id="ARBA00023002"/>
    </source>
</evidence>
<accession>A0A193FT63</accession>
<dbReference type="InterPro" id="IPR016162">
    <property type="entry name" value="Ald_DH_N"/>
</dbReference>
<gene>
    <name evidence="4" type="ORF">BAU08_03450</name>
</gene>
<evidence type="ECO:0000259" key="3">
    <source>
        <dbReference type="Pfam" id="PF00171"/>
    </source>
</evidence>